<evidence type="ECO:0000256" key="2">
    <source>
        <dbReference type="ARBA" id="ARBA00012438"/>
    </source>
</evidence>
<dbReference type="InterPro" id="IPR000700">
    <property type="entry name" value="PAS-assoc_C"/>
</dbReference>
<evidence type="ECO:0000313" key="13">
    <source>
        <dbReference type="Proteomes" id="UP000219467"/>
    </source>
</evidence>
<keyword evidence="5 12" id="KW-0418">Kinase</keyword>
<dbReference type="PROSITE" id="PS50113">
    <property type="entry name" value="PAC"/>
    <property type="match status" value="1"/>
</dbReference>
<dbReference type="PANTHER" id="PTHR43047">
    <property type="entry name" value="TWO-COMPONENT HISTIDINE PROTEIN KINASE"/>
    <property type="match status" value="1"/>
</dbReference>
<keyword evidence="3 6" id="KW-0597">Phosphoprotein</keyword>
<evidence type="ECO:0000256" key="6">
    <source>
        <dbReference type="PROSITE-ProRule" id="PRU00169"/>
    </source>
</evidence>
<keyword evidence="13" id="KW-1185">Reference proteome</keyword>
<feature type="transmembrane region" description="Helical" evidence="7">
    <location>
        <begin position="24"/>
        <end position="43"/>
    </location>
</feature>
<feature type="domain" description="Response regulatory" evidence="9">
    <location>
        <begin position="612"/>
        <end position="729"/>
    </location>
</feature>
<dbReference type="SMART" id="SM00388">
    <property type="entry name" value="HisKA"/>
    <property type="match status" value="1"/>
</dbReference>
<organism evidence="12 13">
    <name type="scientific">Cereibacter ovatus</name>
    <dbReference type="NCBI Taxonomy" id="439529"/>
    <lineage>
        <taxon>Bacteria</taxon>
        <taxon>Pseudomonadati</taxon>
        <taxon>Pseudomonadota</taxon>
        <taxon>Alphaproteobacteria</taxon>
        <taxon>Rhodobacterales</taxon>
        <taxon>Paracoccaceae</taxon>
        <taxon>Cereibacter</taxon>
    </lineage>
</organism>
<dbReference type="SUPFAM" id="SSF55785">
    <property type="entry name" value="PYP-like sensor domain (PAS domain)"/>
    <property type="match status" value="1"/>
</dbReference>
<comment type="catalytic activity">
    <reaction evidence="1">
        <text>ATP + protein L-histidine = ADP + protein N-phospho-L-histidine.</text>
        <dbReference type="EC" id="2.7.13.3"/>
    </reaction>
</comment>
<dbReference type="InterPro" id="IPR036641">
    <property type="entry name" value="HPT_dom_sf"/>
</dbReference>
<evidence type="ECO:0000259" key="10">
    <source>
        <dbReference type="PROSITE" id="PS50112"/>
    </source>
</evidence>
<reference evidence="13" key="1">
    <citation type="submission" date="2017-08" db="EMBL/GenBank/DDBJ databases">
        <authorList>
            <person name="Varghese N."/>
            <person name="Submissions S."/>
        </authorList>
    </citation>
    <scope>NUCLEOTIDE SEQUENCE [LARGE SCALE GENOMIC DNA]</scope>
    <source>
        <strain evidence="13">JA234</strain>
    </source>
</reference>
<keyword evidence="7" id="KW-0472">Membrane</keyword>
<proteinExistence type="predicted"/>
<dbReference type="Gene3D" id="3.30.450.20">
    <property type="entry name" value="PAS domain"/>
    <property type="match status" value="1"/>
</dbReference>
<dbReference type="SUPFAM" id="SSF55874">
    <property type="entry name" value="ATPase domain of HSP90 chaperone/DNA topoisomerase II/histidine kinase"/>
    <property type="match status" value="1"/>
</dbReference>
<dbReference type="InterPro" id="IPR036890">
    <property type="entry name" value="HATPase_C_sf"/>
</dbReference>
<dbReference type="PANTHER" id="PTHR43047:SF64">
    <property type="entry name" value="HISTIDINE KINASE CONTAINING CHEY-HOMOLOGOUS RECEIVER DOMAIN AND PAS DOMAIN-RELATED"/>
    <property type="match status" value="1"/>
</dbReference>
<dbReference type="Gene3D" id="1.10.287.130">
    <property type="match status" value="1"/>
</dbReference>
<feature type="domain" description="Histidine kinase" evidence="8">
    <location>
        <begin position="373"/>
        <end position="589"/>
    </location>
</feature>
<dbReference type="GO" id="GO:0006355">
    <property type="term" value="P:regulation of DNA-templated transcription"/>
    <property type="evidence" value="ECO:0007669"/>
    <property type="project" value="InterPro"/>
</dbReference>
<dbReference type="Pfam" id="PF00072">
    <property type="entry name" value="Response_reg"/>
    <property type="match status" value="1"/>
</dbReference>
<dbReference type="CDD" id="cd17546">
    <property type="entry name" value="REC_hyHK_CKI1_RcsC-like"/>
    <property type="match status" value="1"/>
</dbReference>
<dbReference type="InterPro" id="IPR013767">
    <property type="entry name" value="PAS_fold"/>
</dbReference>
<dbReference type="SMART" id="SM00448">
    <property type="entry name" value="REC"/>
    <property type="match status" value="1"/>
</dbReference>
<evidence type="ECO:0000256" key="1">
    <source>
        <dbReference type="ARBA" id="ARBA00000085"/>
    </source>
</evidence>
<dbReference type="Pfam" id="PF02518">
    <property type="entry name" value="HATPase_c"/>
    <property type="match status" value="1"/>
</dbReference>
<keyword evidence="7" id="KW-1133">Transmembrane helix</keyword>
<dbReference type="PROSITE" id="PS50112">
    <property type="entry name" value="PAS"/>
    <property type="match status" value="1"/>
</dbReference>
<dbReference type="InterPro" id="IPR035965">
    <property type="entry name" value="PAS-like_dom_sf"/>
</dbReference>
<dbReference type="Pfam" id="PF00512">
    <property type="entry name" value="HisKA"/>
    <property type="match status" value="1"/>
</dbReference>
<evidence type="ECO:0000256" key="7">
    <source>
        <dbReference type="SAM" id="Phobius"/>
    </source>
</evidence>
<dbReference type="InterPro" id="IPR011006">
    <property type="entry name" value="CheY-like_superfamily"/>
</dbReference>
<feature type="transmembrane region" description="Helical" evidence="7">
    <location>
        <begin position="191"/>
        <end position="214"/>
    </location>
</feature>
<evidence type="ECO:0000259" key="11">
    <source>
        <dbReference type="PROSITE" id="PS50113"/>
    </source>
</evidence>
<dbReference type="EC" id="2.7.13.3" evidence="2"/>
<keyword evidence="4" id="KW-0808">Transferase</keyword>
<dbReference type="SMART" id="SM00091">
    <property type="entry name" value="PAS"/>
    <property type="match status" value="1"/>
</dbReference>
<dbReference type="Proteomes" id="UP000219467">
    <property type="component" value="Unassembled WGS sequence"/>
</dbReference>
<feature type="domain" description="PAS" evidence="10">
    <location>
        <begin position="226"/>
        <end position="297"/>
    </location>
</feature>
<gene>
    <name evidence="12" type="ORF">SAMN05878503_10781</name>
</gene>
<dbReference type="InterPro" id="IPR003661">
    <property type="entry name" value="HisK_dim/P_dom"/>
</dbReference>
<dbReference type="GO" id="GO:0000155">
    <property type="term" value="F:phosphorelay sensor kinase activity"/>
    <property type="evidence" value="ECO:0007669"/>
    <property type="project" value="InterPro"/>
</dbReference>
<dbReference type="InterPro" id="IPR004358">
    <property type="entry name" value="Sig_transdc_His_kin-like_C"/>
</dbReference>
<dbReference type="InterPro" id="IPR036097">
    <property type="entry name" value="HisK_dim/P_sf"/>
</dbReference>
<dbReference type="Gene3D" id="1.20.120.160">
    <property type="entry name" value="HPT domain"/>
    <property type="match status" value="1"/>
</dbReference>
<feature type="domain" description="PAC" evidence="11">
    <location>
        <begin position="305"/>
        <end position="355"/>
    </location>
</feature>
<name>A0A285CTT6_9RHOB</name>
<accession>A0A285CTT6</accession>
<dbReference type="InterPro" id="IPR003594">
    <property type="entry name" value="HATPase_dom"/>
</dbReference>
<protein>
    <recommendedName>
        <fullName evidence="2">histidine kinase</fullName>
        <ecNumber evidence="2">2.7.13.3</ecNumber>
    </recommendedName>
</protein>
<dbReference type="CDD" id="cd00082">
    <property type="entry name" value="HisKA"/>
    <property type="match status" value="1"/>
</dbReference>
<sequence length="869" mass="93449">MGFGRNMDALRASPASTVWHKLRLPVAALVVATCAATIIALAFDARQRFFHIQFDLSETVEHELTELESELARLTTMLAGPAPATQLAGLRQSMDGIGMRMRRLDATFAAAEILRTQPYAEGLAELNRRSGRLLATATLQDAALTAELTPLLTETRDMLDALSTLAEQARADHQVQIAANRAVIGAALLRLVVLTVVLVLVLSVVSVQLMRLYLRSREQADAARRTGARLETIFRTSADAILVTDWTGRVLDCNRATLAIFGHPRERLFGADAMDLLFPQDARDEQRLRVTQALQTSDPRIDGPLRLELEAIHADGSRFPVEVSLAPARVEGGDIIVALMRDISARRRAERELTEARDRALAGEQAKADFLAVMSHEMRTPLNGLVGSIELLAQTPLDRRQRELVTVLGASAEILLDHVNSVLDIARSEARPADAEFIDFDFERLLEDCIANQASIAASGGNVLEQRPLSGRIGALRSEPARLRQVMLNLLGNAVKFTRNGHIIVETQIIEDWLEIRVIDSGIGIAPENHQRIFEDFVTLDSGYDRRSGGTGLGLGIARRLARIMGGDITVTSAPGSGSRFTLRLPFRPGTAPAAALAPDAADSLPAAAPLTVLLIEDNDINRFIAQSFLESAGHEVVATRSGLEGLAEADRRTFDVVLTDISMPVLDGLQVARRIRDGGGPSAGSRILALTAHSLAAEPEALSRAGIDVCLQKPIGRAALLRALVTAPEPTAPPPPSAIDTDQMRELRSQIGGPALAALIRQMILDGDAVMSRLRALGSEPPPDAARRLAHQMAGAISTFGSGPLHQRLTRLLDALRQGAPAGADLAALPDLWQATRTALADEARALRQAEAHAPDGADHHPAMGAQG</sequence>
<dbReference type="SUPFAM" id="SSF47384">
    <property type="entry name" value="Homodimeric domain of signal transducing histidine kinase"/>
    <property type="match status" value="1"/>
</dbReference>
<dbReference type="SMART" id="SM00387">
    <property type="entry name" value="HATPase_c"/>
    <property type="match status" value="1"/>
</dbReference>
<dbReference type="Gene3D" id="3.30.565.10">
    <property type="entry name" value="Histidine kinase-like ATPase, C-terminal domain"/>
    <property type="match status" value="1"/>
</dbReference>
<dbReference type="EMBL" id="OAOQ01000007">
    <property type="protein sequence ID" value="SNX70961.1"/>
    <property type="molecule type" value="Genomic_DNA"/>
</dbReference>
<dbReference type="Gene3D" id="3.40.50.2300">
    <property type="match status" value="1"/>
</dbReference>
<dbReference type="AlphaFoldDB" id="A0A285CTT6"/>
<dbReference type="InterPro" id="IPR000014">
    <property type="entry name" value="PAS"/>
</dbReference>
<evidence type="ECO:0000256" key="5">
    <source>
        <dbReference type="ARBA" id="ARBA00022777"/>
    </source>
</evidence>
<dbReference type="PRINTS" id="PR00344">
    <property type="entry name" value="BCTRLSENSOR"/>
</dbReference>
<evidence type="ECO:0000259" key="9">
    <source>
        <dbReference type="PROSITE" id="PS50110"/>
    </source>
</evidence>
<dbReference type="PROSITE" id="PS50110">
    <property type="entry name" value="RESPONSE_REGULATORY"/>
    <property type="match status" value="1"/>
</dbReference>
<evidence type="ECO:0000259" key="8">
    <source>
        <dbReference type="PROSITE" id="PS50109"/>
    </source>
</evidence>
<dbReference type="NCBIfam" id="TIGR00229">
    <property type="entry name" value="sensory_box"/>
    <property type="match status" value="1"/>
</dbReference>
<dbReference type="InterPro" id="IPR005467">
    <property type="entry name" value="His_kinase_dom"/>
</dbReference>
<evidence type="ECO:0000256" key="4">
    <source>
        <dbReference type="ARBA" id="ARBA00022679"/>
    </source>
</evidence>
<dbReference type="SUPFAM" id="SSF52172">
    <property type="entry name" value="CheY-like"/>
    <property type="match status" value="1"/>
</dbReference>
<dbReference type="InterPro" id="IPR001789">
    <property type="entry name" value="Sig_transdc_resp-reg_receiver"/>
</dbReference>
<dbReference type="CDD" id="cd00130">
    <property type="entry name" value="PAS"/>
    <property type="match status" value="1"/>
</dbReference>
<keyword evidence="7" id="KW-0812">Transmembrane</keyword>
<dbReference type="PROSITE" id="PS50109">
    <property type="entry name" value="HIS_KIN"/>
    <property type="match status" value="1"/>
</dbReference>
<evidence type="ECO:0000256" key="3">
    <source>
        <dbReference type="ARBA" id="ARBA00022553"/>
    </source>
</evidence>
<dbReference type="Pfam" id="PF00989">
    <property type="entry name" value="PAS"/>
    <property type="match status" value="1"/>
</dbReference>
<evidence type="ECO:0000313" key="12">
    <source>
        <dbReference type="EMBL" id="SNX70961.1"/>
    </source>
</evidence>
<dbReference type="OrthoDB" id="9801651at2"/>
<feature type="modified residue" description="4-aspartylphosphate" evidence="6">
    <location>
        <position position="661"/>
    </location>
</feature>
<dbReference type="SUPFAM" id="SSF47226">
    <property type="entry name" value="Histidine-containing phosphotransfer domain, HPT domain"/>
    <property type="match status" value="1"/>
</dbReference>
<dbReference type="CDD" id="cd16922">
    <property type="entry name" value="HATPase_EvgS-ArcB-TorS-like"/>
    <property type="match status" value="1"/>
</dbReference>